<keyword evidence="14" id="KW-1185">Reference proteome</keyword>
<dbReference type="InterPro" id="IPR045122">
    <property type="entry name" value="Csc1-like"/>
</dbReference>
<dbReference type="OMA" id="DPTQVIW"/>
<dbReference type="EMBL" id="KE145373">
    <property type="protein sequence ID" value="EPE24358.1"/>
    <property type="molecule type" value="Genomic_DNA"/>
</dbReference>
<feature type="transmembrane region" description="Helical" evidence="8">
    <location>
        <begin position="12"/>
        <end position="38"/>
    </location>
</feature>
<evidence type="ECO:0000259" key="11">
    <source>
        <dbReference type="Pfam" id="PF13967"/>
    </source>
</evidence>
<evidence type="ECO:0000256" key="1">
    <source>
        <dbReference type="ARBA" id="ARBA00004141"/>
    </source>
</evidence>
<dbReference type="GO" id="GO:0005886">
    <property type="term" value="C:plasma membrane"/>
    <property type="evidence" value="ECO:0007669"/>
    <property type="project" value="TreeGrafter"/>
</dbReference>
<feature type="domain" description="10TM putative phosphate transporter extracellular tail" evidence="10">
    <location>
        <begin position="757"/>
        <end position="850"/>
    </location>
</feature>
<dbReference type="KEGG" id="glz:GLAREA_08210"/>
<dbReference type="eggNOG" id="KOG1134">
    <property type="taxonomic scope" value="Eukaryota"/>
</dbReference>
<dbReference type="GO" id="GO:0005227">
    <property type="term" value="F:calcium-activated cation channel activity"/>
    <property type="evidence" value="ECO:0007669"/>
    <property type="project" value="InterPro"/>
</dbReference>
<dbReference type="InterPro" id="IPR032880">
    <property type="entry name" value="CSC1/OSCA1-like_N"/>
</dbReference>
<feature type="transmembrane region" description="Helical" evidence="8">
    <location>
        <begin position="489"/>
        <end position="513"/>
    </location>
</feature>
<evidence type="ECO:0000256" key="7">
    <source>
        <dbReference type="SAM" id="MobiDB-lite"/>
    </source>
</evidence>
<dbReference type="GeneID" id="19467259"/>
<proteinExistence type="inferred from homology"/>
<evidence type="ECO:0000256" key="6">
    <source>
        <dbReference type="ARBA" id="ARBA00023136"/>
    </source>
</evidence>
<sequence>MSDSVDTNEKNVSLSGLIATLAPTALVAAVYILIFLILRRSQRRWYAPRTYLGGMREEERTTPLPNGFFNWIGPFWKIPDTYALQHQSLDAYLFLRFLRMTVVIMFFGAIVCGAICFPIFITGGAGGEQLDMLSMGNINKDKKGGKYRYFAPVGAAYIFFGFVLFLVTRESIFYINLRQAFLLSPVYANRISARTVLFTAVPKSYLHEAKLRRVFGSAVRRVWIGRDTKIVDDLVEERDKVAYKLEAAEVKLIKLANGERLKSIKNGAALDEEPMGADAESGSLAARWVPIGKRPSLKLGKFGLIGKKVDSIDWCRERLATLIPETEAAQAAYRAGDTALSGSVFIEFVHQSDAQAAFQTLSHHQALHMSPRYIGINPKEIVWKSLSIPWVQRVIRRIAVLAFITALIVFWAIPVTFVGLISNVNYLMGKYSWLHWLNKIPTQILGVVTGLLPPVALAILMSLVPIIMRMVAKLAGEPSLARVELFTQNAYFVFQVVQVFLVMTLSSSAPALIQRLSDNPGDAPQILAEKLPVASNFYINYFIVQGLTVASGVLSQVVGFIVFKILYKFLAGTPRKMYQKWSNLSAISWGSTLPVFTNIAVIGITYSCIAPLVLFFATIGMSLFYMAFRYNILFVTDSQIDTKGLIYPRALQQLLTGVYIAEICLIGLMGLAATPGPLICMVGLLIFTILYHLSLNSALDPLLYNLPKSLEAEEESLRDGIENGVRGDSHDSTLNEKTGEVSSSSAPTKKPNFISKFFAPHIYSDYATLRQLVPHNLVDVDQLYEEATATNAYYPPSVTSDTPLLWIPRDEAGISAQEMAHTSRVIPITDDGCTMDENNKMVWDTEGRPPLWAEKIYY</sequence>
<dbReference type="InterPro" id="IPR003864">
    <property type="entry name" value="CSC1/OSCA1-like_7TM"/>
</dbReference>
<dbReference type="Pfam" id="PF02714">
    <property type="entry name" value="RSN1_7TM"/>
    <property type="match status" value="1"/>
</dbReference>
<evidence type="ECO:0000256" key="3">
    <source>
        <dbReference type="ARBA" id="ARBA00022448"/>
    </source>
</evidence>
<dbReference type="HOGENOM" id="CLU_002458_2_1_1"/>
<comment type="similarity">
    <text evidence="2">Belongs to the CSC1 (TC 1.A.17) family.</text>
</comment>
<dbReference type="InterPro" id="IPR022257">
    <property type="entry name" value="PHM7_ext"/>
</dbReference>
<dbReference type="PANTHER" id="PTHR13018:SF26">
    <property type="entry name" value="DOMAIN PROTEIN, PUTATIVE (AFU_ORTHOLOGUE AFUA_5G10920)-RELATED"/>
    <property type="match status" value="1"/>
</dbReference>
<organism evidence="13 14">
    <name type="scientific">Glarea lozoyensis (strain ATCC 20868 / MF5171)</name>
    <dbReference type="NCBI Taxonomy" id="1116229"/>
    <lineage>
        <taxon>Eukaryota</taxon>
        <taxon>Fungi</taxon>
        <taxon>Dikarya</taxon>
        <taxon>Ascomycota</taxon>
        <taxon>Pezizomycotina</taxon>
        <taxon>Leotiomycetes</taxon>
        <taxon>Helotiales</taxon>
        <taxon>Helotiaceae</taxon>
        <taxon>Glarea</taxon>
    </lineage>
</organism>
<dbReference type="Pfam" id="PF14703">
    <property type="entry name" value="PHM7_cyt"/>
    <property type="match status" value="1"/>
</dbReference>
<comment type="subcellular location">
    <subcellularLocation>
        <location evidence="1">Membrane</location>
        <topology evidence="1">Multi-pass membrane protein</topology>
    </subcellularLocation>
</comment>
<dbReference type="RefSeq" id="XP_008088446.1">
    <property type="nucleotide sequence ID" value="XM_008090255.1"/>
</dbReference>
<feature type="domain" description="CSC1/OSCA1-like N-terminal transmembrane" evidence="11">
    <location>
        <begin position="17"/>
        <end position="170"/>
    </location>
</feature>
<feature type="transmembrane region" description="Helical" evidence="8">
    <location>
        <begin position="102"/>
        <end position="127"/>
    </location>
</feature>
<evidence type="ECO:0000259" key="10">
    <source>
        <dbReference type="Pfam" id="PF12621"/>
    </source>
</evidence>
<gene>
    <name evidence="13" type="ORF">GLAREA_08210</name>
</gene>
<feature type="transmembrane region" description="Helical" evidence="8">
    <location>
        <begin position="398"/>
        <end position="424"/>
    </location>
</feature>
<feature type="domain" description="CSC1/OSCA1-like cytosolic" evidence="12">
    <location>
        <begin position="193"/>
        <end position="384"/>
    </location>
</feature>
<feature type="domain" description="CSC1/OSCA1-like 7TM region" evidence="9">
    <location>
        <begin position="396"/>
        <end position="669"/>
    </location>
</feature>
<feature type="transmembrane region" description="Helical" evidence="8">
    <location>
        <begin position="584"/>
        <end position="606"/>
    </location>
</feature>
<dbReference type="PANTHER" id="PTHR13018">
    <property type="entry name" value="PROBABLE MEMBRANE PROTEIN DUF221-RELATED"/>
    <property type="match status" value="1"/>
</dbReference>
<keyword evidence="3" id="KW-0813">Transport</keyword>
<dbReference type="InterPro" id="IPR027815">
    <property type="entry name" value="CSC1/OSCA1-like_cyt"/>
</dbReference>
<feature type="transmembrane region" description="Helical" evidence="8">
    <location>
        <begin position="444"/>
        <end position="468"/>
    </location>
</feature>
<evidence type="ECO:0000313" key="14">
    <source>
        <dbReference type="Proteomes" id="UP000016922"/>
    </source>
</evidence>
<evidence type="ECO:0000259" key="9">
    <source>
        <dbReference type="Pfam" id="PF02714"/>
    </source>
</evidence>
<feature type="transmembrane region" description="Helical" evidence="8">
    <location>
        <begin position="538"/>
        <end position="563"/>
    </location>
</feature>
<accession>S3DCG5</accession>
<protein>
    <recommendedName>
        <fullName evidence="15">DUF221-domain-containing protein</fullName>
    </recommendedName>
</protein>
<evidence type="ECO:0008006" key="15">
    <source>
        <dbReference type="Google" id="ProtNLM"/>
    </source>
</evidence>
<feature type="region of interest" description="Disordered" evidence="7">
    <location>
        <begin position="717"/>
        <end position="747"/>
    </location>
</feature>
<feature type="compositionally biased region" description="Basic and acidic residues" evidence="7">
    <location>
        <begin position="717"/>
        <end position="739"/>
    </location>
</feature>
<dbReference type="Pfam" id="PF13967">
    <property type="entry name" value="RSN1_TM"/>
    <property type="match status" value="1"/>
</dbReference>
<evidence type="ECO:0000256" key="2">
    <source>
        <dbReference type="ARBA" id="ARBA00007779"/>
    </source>
</evidence>
<dbReference type="Pfam" id="PF12621">
    <property type="entry name" value="PHM7_ext"/>
    <property type="match status" value="1"/>
</dbReference>
<keyword evidence="4 8" id="KW-0812">Transmembrane</keyword>
<dbReference type="AlphaFoldDB" id="S3DCG5"/>
<dbReference type="Proteomes" id="UP000016922">
    <property type="component" value="Unassembled WGS sequence"/>
</dbReference>
<feature type="transmembrane region" description="Helical" evidence="8">
    <location>
        <begin position="654"/>
        <end position="672"/>
    </location>
</feature>
<keyword evidence="6 8" id="KW-0472">Membrane</keyword>
<name>S3DCG5_GLAL2</name>
<evidence type="ECO:0000256" key="4">
    <source>
        <dbReference type="ARBA" id="ARBA00022692"/>
    </source>
</evidence>
<feature type="transmembrane region" description="Helical" evidence="8">
    <location>
        <begin position="147"/>
        <end position="168"/>
    </location>
</feature>
<evidence type="ECO:0000313" key="13">
    <source>
        <dbReference type="EMBL" id="EPE24358.1"/>
    </source>
</evidence>
<evidence type="ECO:0000256" key="8">
    <source>
        <dbReference type="SAM" id="Phobius"/>
    </source>
</evidence>
<keyword evidence="5 8" id="KW-1133">Transmembrane helix</keyword>
<evidence type="ECO:0000256" key="5">
    <source>
        <dbReference type="ARBA" id="ARBA00022989"/>
    </source>
</evidence>
<dbReference type="OrthoDB" id="1076608at2759"/>
<feature type="transmembrane region" description="Helical" evidence="8">
    <location>
        <begin position="612"/>
        <end position="633"/>
    </location>
</feature>
<feature type="transmembrane region" description="Helical" evidence="8">
    <location>
        <begin position="678"/>
        <end position="699"/>
    </location>
</feature>
<evidence type="ECO:0000259" key="12">
    <source>
        <dbReference type="Pfam" id="PF14703"/>
    </source>
</evidence>
<reference evidence="13 14" key="1">
    <citation type="journal article" date="2013" name="BMC Genomics">
        <title>Genomics-driven discovery of the pneumocandin biosynthetic gene cluster in the fungus Glarea lozoyensis.</title>
        <authorList>
            <person name="Chen L."/>
            <person name="Yue Q."/>
            <person name="Zhang X."/>
            <person name="Xiang M."/>
            <person name="Wang C."/>
            <person name="Li S."/>
            <person name="Che Y."/>
            <person name="Ortiz-Lopez F.J."/>
            <person name="Bills G.F."/>
            <person name="Liu X."/>
            <person name="An Z."/>
        </authorList>
    </citation>
    <scope>NUCLEOTIDE SEQUENCE [LARGE SCALE GENOMIC DNA]</scope>
    <source>
        <strain evidence="14">ATCC 20868 / MF5171</strain>
    </source>
</reference>